<dbReference type="Proteomes" id="UP000790580">
    <property type="component" value="Unassembled WGS sequence"/>
</dbReference>
<dbReference type="NCBIfam" id="NF004079">
    <property type="entry name" value="PRK05584.1"/>
    <property type="match status" value="1"/>
</dbReference>
<evidence type="ECO:0000313" key="7">
    <source>
        <dbReference type="EMBL" id="MBU9721099.1"/>
    </source>
</evidence>
<evidence type="ECO:0000256" key="4">
    <source>
        <dbReference type="ARBA" id="ARBA00022801"/>
    </source>
</evidence>
<keyword evidence="7" id="KW-0326">Glycosidase</keyword>
<dbReference type="InterPro" id="IPR000845">
    <property type="entry name" value="Nucleoside_phosphorylase_d"/>
</dbReference>
<dbReference type="InterPro" id="IPR010049">
    <property type="entry name" value="MTA_SAH_Nsdase"/>
</dbReference>
<sequence>MKIGIIGAMKEEISYFQEKMESLETNGVGLVTFYTGTWNNHDVVISKCGVGKVNAAMTAQMMIDKFKVDSLIFTGVAGAINENLNVEDVVISTSSQQHDIDASALGFERGSIPMHDGPSDFEADQDLIEKAYQAASETLDGDLKVIKGKIVSGDQFIADKGIVRELGEQFNGDCVEMEGAAVAHIAYFNSIPFVIIRSISDKANGEAPKSFEEFVEKTAKTSAQIVERLLMKL</sequence>
<dbReference type="NCBIfam" id="TIGR01704">
    <property type="entry name" value="MTA_SAH-Nsdase"/>
    <property type="match status" value="1"/>
</dbReference>
<comment type="caution">
    <text evidence="7">The sequence shown here is derived from an EMBL/GenBank/DDBJ whole genome shotgun (WGS) entry which is preliminary data.</text>
</comment>
<dbReference type="Pfam" id="PF01048">
    <property type="entry name" value="PNP_UDP_1"/>
    <property type="match status" value="1"/>
</dbReference>
<evidence type="ECO:0000256" key="1">
    <source>
        <dbReference type="ARBA" id="ARBA00004945"/>
    </source>
</evidence>
<keyword evidence="8" id="KW-1185">Reference proteome</keyword>
<dbReference type="Gene3D" id="3.40.50.1580">
    <property type="entry name" value="Nucleoside phosphorylase domain"/>
    <property type="match status" value="1"/>
</dbReference>
<organism evidence="7 8">
    <name type="scientific">Evansella alkalicola</name>
    <dbReference type="NCBI Taxonomy" id="745819"/>
    <lineage>
        <taxon>Bacteria</taxon>
        <taxon>Bacillati</taxon>
        <taxon>Bacillota</taxon>
        <taxon>Bacilli</taxon>
        <taxon>Bacillales</taxon>
        <taxon>Bacillaceae</taxon>
        <taxon>Evansella</taxon>
    </lineage>
</organism>
<evidence type="ECO:0000256" key="5">
    <source>
        <dbReference type="ARBA" id="ARBA00023167"/>
    </source>
</evidence>
<dbReference type="EMBL" id="JAHQCR010000030">
    <property type="protein sequence ID" value="MBU9721099.1"/>
    <property type="molecule type" value="Genomic_DNA"/>
</dbReference>
<dbReference type="SUPFAM" id="SSF53167">
    <property type="entry name" value="Purine and uridine phosphorylases"/>
    <property type="match status" value="1"/>
</dbReference>
<evidence type="ECO:0000256" key="2">
    <source>
        <dbReference type="ARBA" id="ARBA00011974"/>
    </source>
</evidence>
<dbReference type="EC" id="3.2.2.9" evidence="2"/>
<accession>A0ABS6JRB5</accession>
<dbReference type="CDD" id="cd09008">
    <property type="entry name" value="MTAN"/>
    <property type="match status" value="1"/>
</dbReference>
<evidence type="ECO:0000259" key="6">
    <source>
        <dbReference type="Pfam" id="PF01048"/>
    </source>
</evidence>
<evidence type="ECO:0000313" key="8">
    <source>
        <dbReference type="Proteomes" id="UP000790580"/>
    </source>
</evidence>
<dbReference type="GO" id="GO:0008782">
    <property type="term" value="F:adenosylhomocysteine nucleosidase activity"/>
    <property type="evidence" value="ECO:0007669"/>
    <property type="project" value="UniProtKB-EC"/>
</dbReference>
<proteinExistence type="predicted"/>
<dbReference type="PANTHER" id="PTHR46832">
    <property type="entry name" value="5'-METHYLTHIOADENOSINE/S-ADENOSYLHOMOCYSTEINE NUCLEOSIDASE"/>
    <property type="match status" value="1"/>
</dbReference>
<keyword evidence="4 7" id="KW-0378">Hydrolase</keyword>
<reference evidence="7 8" key="1">
    <citation type="submission" date="2021-06" db="EMBL/GenBank/DDBJ databases">
        <title>Bacillus sp. RD4P76, an endophyte from a halophyte.</title>
        <authorList>
            <person name="Sun J.-Q."/>
        </authorList>
    </citation>
    <scope>NUCLEOTIDE SEQUENCE [LARGE SCALE GENOMIC DNA]</scope>
    <source>
        <strain evidence="7 8">JCM 17098</strain>
    </source>
</reference>
<protein>
    <recommendedName>
        <fullName evidence="2">adenosylhomocysteine nucleosidase</fullName>
        <ecNumber evidence="2">3.2.2.9</ecNumber>
    </recommendedName>
</protein>
<evidence type="ECO:0000256" key="3">
    <source>
        <dbReference type="ARBA" id="ARBA00022605"/>
    </source>
</evidence>
<dbReference type="RefSeq" id="WP_088076235.1">
    <property type="nucleotide sequence ID" value="NZ_JAHQCR010000030.1"/>
</dbReference>
<dbReference type="PANTHER" id="PTHR46832:SF1">
    <property type="entry name" value="5'-METHYLTHIOADENOSINE_S-ADENOSYLHOMOCYSTEINE NUCLEOSIDASE"/>
    <property type="match status" value="1"/>
</dbReference>
<name>A0ABS6JRB5_9BACI</name>
<dbReference type="InterPro" id="IPR035994">
    <property type="entry name" value="Nucleoside_phosphorylase_sf"/>
</dbReference>
<gene>
    <name evidence="7" type="ORF">KS407_06525</name>
</gene>
<feature type="domain" description="Nucleoside phosphorylase" evidence="6">
    <location>
        <begin position="2"/>
        <end position="230"/>
    </location>
</feature>
<keyword evidence="3" id="KW-0028">Amino-acid biosynthesis</keyword>
<comment type="pathway">
    <text evidence="1">Amino-acid biosynthesis; L-methionine biosynthesis via salvage pathway; S-methyl-5-thio-alpha-D-ribose 1-phosphate from S-methyl-5'-thioadenosine (hydrolase route): step 1/2.</text>
</comment>
<keyword evidence="5" id="KW-0486">Methionine biosynthesis</keyword>